<sequence length="55" mass="6191">MTPLTSYEPQSNRVGVNRSACMHPSPSAMTPLTNYEAQFKQHRNEHVSMHPSPLP</sequence>
<dbReference type="AlphaFoldDB" id="A0A0C3N4G1"/>
<feature type="region of interest" description="Disordered" evidence="1">
    <location>
        <begin position="1"/>
        <end position="29"/>
    </location>
</feature>
<evidence type="ECO:0000313" key="3">
    <source>
        <dbReference type="Proteomes" id="UP000054217"/>
    </source>
</evidence>
<accession>A0A0C3N4G1</accession>
<gene>
    <name evidence="2" type="ORF">M404DRAFT_1007089</name>
</gene>
<organism evidence="2 3">
    <name type="scientific">Pisolithus tinctorius Marx 270</name>
    <dbReference type="NCBI Taxonomy" id="870435"/>
    <lineage>
        <taxon>Eukaryota</taxon>
        <taxon>Fungi</taxon>
        <taxon>Dikarya</taxon>
        <taxon>Basidiomycota</taxon>
        <taxon>Agaricomycotina</taxon>
        <taxon>Agaricomycetes</taxon>
        <taxon>Agaricomycetidae</taxon>
        <taxon>Boletales</taxon>
        <taxon>Sclerodermatineae</taxon>
        <taxon>Pisolithaceae</taxon>
        <taxon>Pisolithus</taxon>
    </lineage>
</organism>
<dbReference type="OrthoDB" id="2683590at2759"/>
<reference evidence="3" key="2">
    <citation type="submission" date="2015-01" db="EMBL/GenBank/DDBJ databases">
        <title>Evolutionary Origins and Diversification of the Mycorrhizal Mutualists.</title>
        <authorList>
            <consortium name="DOE Joint Genome Institute"/>
            <consortium name="Mycorrhizal Genomics Consortium"/>
            <person name="Kohler A."/>
            <person name="Kuo A."/>
            <person name="Nagy L.G."/>
            <person name="Floudas D."/>
            <person name="Copeland A."/>
            <person name="Barry K.W."/>
            <person name="Cichocki N."/>
            <person name="Veneault-Fourrey C."/>
            <person name="LaButti K."/>
            <person name="Lindquist E.A."/>
            <person name="Lipzen A."/>
            <person name="Lundell T."/>
            <person name="Morin E."/>
            <person name="Murat C."/>
            <person name="Riley R."/>
            <person name="Ohm R."/>
            <person name="Sun H."/>
            <person name="Tunlid A."/>
            <person name="Henrissat B."/>
            <person name="Grigoriev I.V."/>
            <person name="Hibbett D.S."/>
            <person name="Martin F."/>
        </authorList>
    </citation>
    <scope>NUCLEOTIDE SEQUENCE [LARGE SCALE GENOMIC DNA]</scope>
    <source>
        <strain evidence="3">Marx 270</strain>
    </source>
</reference>
<dbReference type="Proteomes" id="UP000054217">
    <property type="component" value="Unassembled WGS sequence"/>
</dbReference>
<proteinExistence type="predicted"/>
<dbReference type="HOGENOM" id="CLU_3033336_0_0_1"/>
<dbReference type="EMBL" id="KN832057">
    <property type="protein sequence ID" value="KIN95934.1"/>
    <property type="molecule type" value="Genomic_DNA"/>
</dbReference>
<evidence type="ECO:0000256" key="1">
    <source>
        <dbReference type="SAM" id="MobiDB-lite"/>
    </source>
</evidence>
<keyword evidence="3" id="KW-1185">Reference proteome</keyword>
<dbReference type="InParanoid" id="A0A0C3N4G1"/>
<name>A0A0C3N4G1_PISTI</name>
<evidence type="ECO:0000313" key="2">
    <source>
        <dbReference type="EMBL" id="KIN95934.1"/>
    </source>
</evidence>
<reference evidence="2 3" key="1">
    <citation type="submission" date="2014-04" db="EMBL/GenBank/DDBJ databases">
        <authorList>
            <consortium name="DOE Joint Genome Institute"/>
            <person name="Kuo A."/>
            <person name="Kohler A."/>
            <person name="Costa M.D."/>
            <person name="Nagy L.G."/>
            <person name="Floudas D."/>
            <person name="Copeland A."/>
            <person name="Barry K.W."/>
            <person name="Cichocki N."/>
            <person name="Veneault-Fourrey C."/>
            <person name="LaButti K."/>
            <person name="Lindquist E.A."/>
            <person name="Lipzen A."/>
            <person name="Lundell T."/>
            <person name="Morin E."/>
            <person name="Murat C."/>
            <person name="Sun H."/>
            <person name="Tunlid A."/>
            <person name="Henrissat B."/>
            <person name="Grigoriev I.V."/>
            <person name="Hibbett D.S."/>
            <person name="Martin F."/>
            <person name="Nordberg H.P."/>
            <person name="Cantor M.N."/>
            <person name="Hua S.X."/>
        </authorList>
    </citation>
    <scope>NUCLEOTIDE SEQUENCE [LARGE SCALE GENOMIC DNA]</scope>
    <source>
        <strain evidence="2 3">Marx 270</strain>
    </source>
</reference>
<feature type="compositionally biased region" description="Polar residues" evidence="1">
    <location>
        <begin position="1"/>
        <end position="14"/>
    </location>
</feature>
<protein>
    <submittedName>
        <fullName evidence="2">Uncharacterized protein</fullName>
    </submittedName>
</protein>